<dbReference type="EMBL" id="BOLY01000007">
    <property type="protein sequence ID" value="GIZ47267.1"/>
    <property type="molecule type" value="Genomic_DNA"/>
</dbReference>
<evidence type="ECO:0000313" key="1">
    <source>
        <dbReference type="EMBL" id="GIZ47267.1"/>
    </source>
</evidence>
<dbReference type="RefSeq" id="XP_044661754.1">
    <property type="nucleotide sequence ID" value="XM_044805819.1"/>
</dbReference>
<keyword evidence="2" id="KW-1185">Reference proteome</keyword>
<dbReference type="AlphaFoldDB" id="A0A9P3FJP3"/>
<proteinExistence type="predicted"/>
<dbReference type="Proteomes" id="UP000825890">
    <property type="component" value="Unassembled WGS sequence"/>
</dbReference>
<comment type="caution">
    <text evidence="1">The sequence shown here is derived from an EMBL/GenBank/DDBJ whole genome shotgun (WGS) entry which is preliminary data.</text>
</comment>
<reference evidence="1 2" key="1">
    <citation type="submission" date="2021-01" db="EMBL/GenBank/DDBJ databases">
        <title>Cercospora kikuchii MAFF 305040 whole genome shotgun sequence.</title>
        <authorList>
            <person name="Kashiwa T."/>
            <person name="Suzuki T."/>
        </authorList>
    </citation>
    <scope>NUCLEOTIDE SEQUENCE [LARGE SCALE GENOMIC DNA]</scope>
    <source>
        <strain evidence="1 2">MAFF 305040</strain>
    </source>
</reference>
<dbReference type="GeneID" id="68295939"/>
<name>A0A9P3FJP3_9PEZI</name>
<accession>A0A9P3FJP3</accession>
<organism evidence="1 2">
    <name type="scientific">Cercospora kikuchii</name>
    <dbReference type="NCBI Taxonomy" id="84275"/>
    <lineage>
        <taxon>Eukaryota</taxon>
        <taxon>Fungi</taxon>
        <taxon>Dikarya</taxon>
        <taxon>Ascomycota</taxon>
        <taxon>Pezizomycotina</taxon>
        <taxon>Dothideomycetes</taxon>
        <taxon>Dothideomycetidae</taxon>
        <taxon>Mycosphaerellales</taxon>
        <taxon>Mycosphaerellaceae</taxon>
        <taxon>Cercospora</taxon>
    </lineage>
</organism>
<sequence>MVDKGNGNTNSGALRVPANEDGAMRMLHCLPRCDVQVDNVGLEPGRWGLQMHSLLIDKACLASLAKPLSTLKTAELVVWVQTFDDAQPPEKCRRIDQFMKAL</sequence>
<protein>
    <submittedName>
        <fullName evidence="1">Uncharacterized protein</fullName>
    </submittedName>
</protein>
<gene>
    <name evidence="1" type="ORF">CKM354_001036400</name>
</gene>
<evidence type="ECO:0000313" key="2">
    <source>
        <dbReference type="Proteomes" id="UP000825890"/>
    </source>
</evidence>